<dbReference type="PROSITE" id="PS00022">
    <property type="entry name" value="EGF_1"/>
    <property type="match status" value="1"/>
</dbReference>
<evidence type="ECO:0000256" key="1">
    <source>
        <dbReference type="PROSITE-ProRule" id="PRU00076"/>
    </source>
</evidence>
<feature type="disulfide bond" evidence="1">
    <location>
        <begin position="132"/>
        <end position="141"/>
    </location>
</feature>
<proteinExistence type="evidence at transcript level"/>
<dbReference type="Gene3D" id="2.10.25.10">
    <property type="entry name" value="Laminin"/>
    <property type="match status" value="1"/>
</dbReference>
<keyword evidence="1" id="KW-0245">EGF-like domain</keyword>
<feature type="region of interest" description="Disordered" evidence="2">
    <location>
        <begin position="187"/>
        <end position="225"/>
    </location>
</feature>
<keyword evidence="3" id="KW-1133">Transmembrane helix</keyword>
<evidence type="ECO:0000256" key="3">
    <source>
        <dbReference type="SAM" id="Phobius"/>
    </source>
</evidence>
<dbReference type="InterPro" id="IPR000742">
    <property type="entry name" value="EGF"/>
</dbReference>
<protein>
    <submittedName>
        <fullName evidence="5">Putative lpxtg-motif cell wall anchor domain protein</fullName>
    </submittedName>
</protein>
<feature type="non-terminal residue" evidence="5">
    <location>
        <position position="1"/>
    </location>
</feature>
<keyword evidence="1" id="KW-1015">Disulfide bond</keyword>
<feature type="domain" description="EGF-like" evidence="4">
    <location>
        <begin position="103"/>
        <end position="142"/>
    </location>
</feature>
<keyword evidence="3" id="KW-0472">Membrane</keyword>
<dbReference type="EMBL" id="GFAC01003498">
    <property type="protein sequence ID" value="JAT95690.1"/>
    <property type="molecule type" value="mRNA"/>
</dbReference>
<organism evidence="5">
    <name type="scientific">Amblyomma aureolatum</name>
    <dbReference type="NCBI Taxonomy" id="187763"/>
    <lineage>
        <taxon>Eukaryota</taxon>
        <taxon>Metazoa</taxon>
        <taxon>Ecdysozoa</taxon>
        <taxon>Arthropoda</taxon>
        <taxon>Chelicerata</taxon>
        <taxon>Arachnida</taxon>
        <taxon>Acari</taxon>
        <taxon>Parasitiformes</taxon>
        <taxon>Ixodida</taxon>
        <taxon>Ixodoidea</taxon>
        <taxon>Ixodidae</taxon>
        <taxon>Amblyomminae</taxon>
        <taxon>Amblyomma</taxon>
    </lineage>
</organism>
<evidence type="ECO:0000313" key="5">
    <source>
        <dbReference type="EMBL" id="JAT95690.1"/>
    </source>
</evidence>
<evidence type="ECO:0000256" key="2">
    <source>
        <dbReference type="SAM" id="MobiDB-lite"/>
    </source>
</evidence>
<sequence length="225" mass="25153">KDISFDIDLAKAAPVDQCKELKFLEADFSMKCQYNSQTGSAFICDTNKTQSVGSTKLNGVAFDICKRKPCNETCVGDERRHCVNEACICKPQYKYSDDEKKCVGICESKIPVCHRDATCEQGKDYHSFYCKCPAKLTGPLCQRENKPLQAAKLNIVIVGVVLSSLLLLCFVVSASIISRLKKKVEGSTFPKNAERRPPRELRGYEGPYRASDPASLQRERDYTSL</sequence>
<dbReference type="AlphaFoldDB" id="A0A1E1X8U6"/>
<feature type="transmembrane region" description="Helical" evidence="3">
    <location>
        <begin position="153"/>
        <end position="177"/>
    </location>
</feature>
<accession>A0A1E1X8U6</accession>
<feature type="disulfide bond" evidence="1">
    <location>
        <begin position="113"/>
        <end position="130"/>
    </location>
</feature>
<dbReference type="SUPFAM" id="SSF57196">
    <property type="entry name" value="EGF/Laminin"/>
    <property type="match status" value="1"/>
</dbReference>
<reference evidence="5" key="1">
    <citation type="journal article" date="2017" name="Front. Cell. Infect. Microbiol.">
        <title>The Distinct Transcriptional Response of the Midgut of Amblyomma sculptum and Amblyomma aureolatum Ticks to Rickettsia rickettsii Correlates to Their Differences in Susceptibility to Infection.</title>
        <authorList>
            <person name="Martins L.A."/>
            <person name="Galletti M.F.B.M."/>
            <person name="Ribeiro J.M."/>
            <person name="Fujita A."/>
            <person name="Costa F.B."/>
            <person name="Labruna M.B."/>
            <person name="Daffre S."/>
            <person name="Fogaca A.C."/>
        </authorList>
    </citation>
    <scope>NUCLEOTIDE SEQUENCE</scope>
</reference>
<keyword evidence="3" id="KW-0812">Transmembrane</keyword>
<name>A0A1E1X8U6_9ACAR</name>
<dbReference type="PROSITE" id="PS50026">
    <property type="entry name" value="EGF_3"/>
    <property type="match status" value="1"/>
</dbReference>
<evidence type="ECO:0000259" key="4">
    <source>
        <dbReference type="PROSITE" id="PS50026"/>
    </source>
</evidence>
<dbReference type="SMART" id="SM00181">
    <property type="entry name" value="EGF"/>
    <property type="match status" value="2"/>
</dbReference>
<feature type="compositionally biased region" description="Basic and acidic residues" evidence="2">
    <location>
        <begin position="192"/>
        <end position="203"/>
    </location>
</feature>
<comment type="caution">
    <text evidence="1">Lacks conserved residue(s) required for the propagation of feature annotation.</text>
</comment>